<dbReference type="SUPFAM" id="SSF46785">
    <property type="entry name" value="Winged helix' DNA-binding domain"/>
    <property type="match status" value="1"/>
</dbReference>
<dbReference type="InterPro" id="IPR036390">
    <property type="entry name" value="WH_DNA-bd_sf"/>
</dbReference>
<dbReference type="AlphaFoldDB" id="A0A4U0YU88"/>
<comment type="caution">
    <text evidence="4">The sequence shown here is derived from an EMBL/GenBank/DDBJ whole genome shotgun (WGS) entry which is preliminary data.</text>
</comment>
<feature type="domain" description="Plasmid replication protein C N-terminal" evidence="2">
    <location>
        <begin position="49"/>
        <end position="186"/>
    </location>
</feature>
<protein>
    <submittedName>
        <fullName evidence="4">Uncharacterized protein</fullName>
    </submittedName>
</protein>
<dbReference type="Pfam" id="PF11800">
    <property type="entry name" value="RP-C_C"/>
    <property type="match status" value="1"/>
</dbReference>
<feature type="region of interest" description="Disordered" evidence="1">
    <location>
        <begin position="248"/>
        <end position="272"/>
    </location>
</feature>
<evidence type="ECO:0000256" key="1">
    <source>
        <dbReference type="SAM" id="MobiDB-lite"/>
    </source>
</evidence>
<organism evidence="4 5">
    <name type="scientific">Cereibacter changlensis</name>
    <dbReference type="NCBI Taxonomy" id="402884"/>
    <lineage>
        <taxon>Bacteria</taxon>
        <taxon>Pseudomonadati</taxon>
        <taxon>Pseudomonadota</taxon>
        <taxon>Alphaproteobacteria</taxon>
        <taxon>Rhodobacterales</taxon>
        <taxon>Paracoccaceae</taxon>
        <taxon>Cereibacter</taxon>
    </lineage>
</organism>
<dbReference type="InterPro" id="IPR005090">
    <property type="entry name" value="RepC_N"/>
</dbReference>
<dbReference type="Pfam" id="PF03428">
    <property type="entry name" value="RP-C"/>
    <property type="match status" value="1"/>
</dbReference>
<proteinExistence type="predicted"/>
<dbReference type="NCBIfam" id="NF040974">
    <property type="entry name" value="RepABC_RepC"/>
    <property type="match status" value="1"/>
</dbReference>
<evidence type="ECO:0000313" key="5">
    <source>
        <dbReference type="Proteomes" id="UP000306340"/>
    </source>
</evidence>
<feature type="domain" description="Plasmid replication protein C C-terminal" evidence="3">
    <location>
        <begin position="287"/>
        <end position="371"/>
    </location>
</feature>
<sequence length="395" mass="43166">MKLAHFQVILRGRHGSVMGSRSPCDRIMAQRYSPTSALPAARRALSTADPWWAVFRDLRDCQSRFGLKPRHLDTLAALLSFLKGQSGHMMVFASNASIQERMNGKSVRSLQRSLNELIEAGLLRRRASPNGKRFAKRGSCPESAAVYGLDLAGFLQAAPEITRLAEEARAEARTLDLLKLRLRELRALLLERGAEQEAVRLAAVLRRKLEAADLEQEIAAAEAQLPCPAEPVASSVAIEVVGAAAELTPSDSHSVTHHQKSEKEDEDKSDCVRTRNVELNQAGDLLRRVKDACADAMSFCGDAPRSWEDLRSHALQLAAWIGVDRQSMMEAVTRLGVDGAAITIFAILQAGSSILKPAAYFRSLVNGKNAAGYDPLRLLARLEKRGTFALPLPGC</sequence>
<evidence type="ECO:0000259" key="2">
    <source>
        <dbReference type="Pfam" id="PF03428"/>
    </source>
</evidence>
<dbReference type="InterPro" id="IPR036388">
    <property type="entry name" value="WH-like_DNA-bd_sf"/>
</dbReference>
<name>A0A4U0YU88_9RHOB</name>
<dbReference type="EMBL" id="SWAU01000213">
    <property type="protein sequence ID" value="TKA95218.1"/>
    <property type="molecule type" value="Genomic_DNA"/>
</dbReference>
<dbReference type="Proteomes" id="UP000306340">
    <property type="component" value="Unassembled WGS sequence"/>
</dbReference>
<evidence type="ECO:0000313" key="4">
    <source>
        <dbReference type="EMBL" id="TKA95218.1"/>
    </source>
</evidence>
<evidence type="ECO:0000259" key="3">
    <source>
        <dbReference type="Pfam" id="PF11800"/>
    </source>
</evidence>
<accession>A0A4U0YU88</accession>
<gene>
    <name evidence="4" type="ORF">FAZ78_17990</name>
</gene>
<dbReference type="Gene3D" id="1.10.10.10">
    <property type="entry name" value="Winged helix-like DNA-binding domain superfamily/Winged helix DNA-binding domain"/>
    <property type="match status" value="1"/>
</dbReference>
<dbReference type="InterPro" id="IPR047611">
    <property type="entry name" value="RepABC_RepC"/>
</dbReference>
<dbReference type="InterPro" id="IPR021760">
    <property type="entry name" value="RepC_C"/>
</dbReference>
<reference evidence="4 5" key="1">
    <citation type="submission" date="2019-04" db="EMBL/GenBank/DDBJ databases">
        <title>Crypto-aerobic microbial life in anoxic (sulfidic) marine sediments.</title>
        <authorList>
            <person name="Bhattacharya S."/>
            <person name="Roy C."/>
            <person name="Mondal N."/>
            <person name="Sarkar J."/>
            <person name="Mandal S."/>
            <person name="Rameez M.J."/>
            <person name="Ghosh W."/>
        </authorList>
    </citation>
    <scope>NUCLEOTIDE SEQUENCE [LARGE SCALE GENOMIC DNA]</scope>
    <source>
        <strain evidence="4 5">SBBC</strain>
    </source>
</reference>